<dbReference type="GO" id="GO:0005886">
    <property type="term" value="C:plasma membrane"/>
    <property type="evidence" value="ECO:0007669"/>
    <property type="project" value="TreeGrafter"/>
</dbReference>
<dbReference type="Pfam" id="PF07690">
    <property type="entry name" value="MFS_1"/>
    <property type="match status" value="1"/>
</dbReference>
<dbReference type="InterPro" id="IPR020846">
    <property type="entry name" value="MFS_dom"/>
</dbReference>
<keyword evidence="3 5" id="KW-1133">Transmembrane helix</keyword>
<feature type="transmembrane region" description="Helical" evidence="5">
    <location>
        <begin position="380"/>
        <end position="402"/>
    </location>
</feature>
<reference evidence="7" key="1">
    <citation type="submission" date="2022-11" db="EMBL/GenBank/DDBJ databases">
        <authorList>
            <person name="Petersen C."/>
        </authorList>
    </citation>
    <scope>NUCLEOTIDE SEQUENCE</scope>
    <source>
        <strain evidence="7">IBT 26290</strain>
    </source>
</reference>
<dbReference type="GeneID" id="81429267"/>
<feature type="transmembrane region" description="Helical" evidence="5">
    <location>
        <begin position="43"/>
        <end position="62"/>
    </location>
</feature>
<dbReference type="OrthoDB" id="3936150at2759"/>
<evidence type="ECO:0000256" key="1">
    <source>
        <dbReference type="ARBA" id="ARBA00004141"/>
    </source>
</evidence>
<dbReference type="SUPFAM" id="SSF103473">
    <property type="entry name" value="MFS general substrate transporter"/>
    <property type="match status" value="1"/>
</dbReference>
<feature type="domain" description="Major facilitator superfamily (MFS) profile" evidence="6">
    <location>
        <begin position="45"/>
        <end position="458"/>
    </location>
</feature>
<evidence type="ECO:0000313" key="7">
    <source>
        <dbReference type="EMBL" id="KAJ5160963.1"/>
    </source>
</evidence>
<feature type="transmembrane region" description="Helical" evidence="5">
    <location>
        <begin position="167"/>
        <end position="192"/>
    </location>
</feature>
<dbReference type="Proteomes" id="UP001149163">
    <property type="component" value="Unassembled WGS sequence"/>
</dbReference>
<dbReference type="Gene3D" id="1.20.1250.20">
    <property type="entry name" value="MFS general substrate transporter like domains"/>
    <property type="match status" value="1"/>
</dbReference>
<dbReference type="AlphaFoldDB" id="A0A9W9I031"/>
<proteinExistence type="predicted"/>
<comment type="subcellular location">
    <subcellularLocation>
        <location evidence="1">Membrane</location>
        <topology evidence="1">Multi-pass membrane protein</topology>
    </subcellularLocation>
</comment>
<dbReference type="PANTHER" id="PTHR23502">
    <property type="entry name" value="MAJOR FACILITATOR SUPERFAMILY"/>
    <property type="match status" value="1"/>
</dbReference>
<keyword evidence="4 5" id="KW-0472">Membrane</keyword>
<keyword evidence="2 5" id="KW-0812">Transmembrane</keyword>
<reference evidence="7" key="2">
    <citation type="journal article" date="2023" name="IMA Fungus">
        <title>Comparative genomic study of the Penicillium genus elucidates a diverse pangenome and 15 lateral gene transfer events.</title>
        <authorList>
            <person name="Petersen C."/>
            <person name="Sorensen T."/>
            <person name="Nielsen M.R."/>
            <person name="Sondergaard T.E."/>
            <person name="Sorensen J.L."/>
            <person name="Fitzpatrick D.A."/>
            <person name="Frisvad J.C."/>
            <person name="Nielsen K.L."/>
        </authorList>
    </citation>
    <scope>NUCLEOTIDE SEQUENCE</scope>
    <source>
        <strain evidence="7">IBT 26290</strain>
    </source>
</reference>
<evidence type="ECO:0000256" key="2">
    <source>
        <dbReference type="ARBA" id="ARBA00022692"/>
    </source>
</evidence>
<evidence type="ECO:0000256" key="5">
    <source>
        <dbReference type="SAM" id="Phobius"/>
    </source>
</evidence>
<dbReference type="RefSeq" id="XP_056542520.1">
    <property type="nucleotide sequence ID" value="XM_056690091.1"/>
</dbReference>
<dbReference type="GO" id="GO:0015606">
    <property type="term" value="F:spermidine transmembrane transporter activity"/>
    <property type="evidence" value="ECO:0007669"/>
    <property type="project" value="TreeGrafter"/>
</dbReference>
<name>A0A9W9I031_9EURO</name>
<feature type="transmembrane region" description="Helical" evidence="5">
    <location>
        <begin position="422"/>
        <end position="439"/>
    </location>
</feature>
<protein>
    <recommendedName>
        <fullName evidence="6">Major facilitator superfamily (MFS) profile domain-containing protein</fullName>
    </recommendedName>
</protein>
<feature type="transmembrane region" description="Helical" evidence="5">
    <location>
        <begin position="74"/>
        <end position="97"/>
    </location>
</feature>
<feature type="transmembrane region" description="Helical" evidence="5">
    <location>
        <begin position="306"/>
        <end position="330"/>
    </location>
</feature>
<dbReference type="PANTHER" id="PTHR23502:SF38">
    <property type="entry name" value="POLYAMINE TRANSPORTER 4"/>
    <property type="match status" value="1"/>
</dbReference>
<gene>
    <name evidence="7" type="ORF">N7482_007967</name>
</gene>
<evidence type="ECO:0000259" key="6">
    <source>
        <dbReference type="PROSITE" id="PS50850"/>
    </source>
</evidence>
<accession>A0A9W9I031</accession>
<sequence length="458" mass="49932">MPLKSKKQESALGQIEEMTEQKKARIWDDDPRNPYNWSTVWKVHQVLMVASAAFTTSIGVSIMSPAQTQLMEEFGVGSTVAILPLSVYAFALGLGPVLGGPISETFGRLPVYLGSTLLGSLFTIGVGFSHSFSALCILRFLAGFCFAPSLAVAAGTVNEVFRPEKRAIPATVCILTPFLGPGLGPVLGSLLVSHLGWRWTQWTILFSASVTLITMIGTKETFHTTIMHRHSEDFYLPLASPLSSSAKLKLFATSSIFLPIRMLVAEPIVAFICLYAACGFAILFSLFAAVPLVFQEVYMFDTEDSGLAFLSIVVGCLLGTLTLLLCDILLYRRKALCYGGQQVPPEFRLYPSLIGSLAIPVSLFWFGWSARQDISWASPILAIMLFAWGNLCVFVSSAQYIVDTYHGSIVASAMSANSLASLLGFITVAIMPFPWILFLRGDSLRIMSKLTLAQNQDQ</sequence>
<organism evidence="7 8">
    <name type="scientific">Penicillium canariense</name>
    <dbReference type="NCBI Taxonomy" id="189055"/>
    <lineage>
        <taxon>Eukaryota</taxon>
        <taxon>Fungi</taxon>
        <taxon>Dikarya</taxon>
        <taxon>Ascomycota</taxon>
        <taxon>Pezizomycotina</taxon>
        <taxon>Eurotiomycetes</taxon>
        <taxon>Eurotiomycetidae</taxon>
        <taxon>Eurotiales</taxon>
        <taxon>Aspergillaceae</taxon>
        <taxon>Penicillium</taxon>
    </lineage>
</organism>
<dbReference type="PROSITE" id="PS50850">
    <property type="entry name" value="MFS"/>
    <property type="match status" value="1"/>
</dbReference>
<evidence type="ECO:0000256" key="3">
    <source>
        <dbReference type="ARBA" id="ARBA00022989"/>
    </source>
</evidence>
<keyword evidence="8" id="KW-1185">Reference proteome</keyword>
<feature type="transmembrane region" description="Helical" evidence="5">
    <location>
        <begin position="350"/>
        <end position="368"/>
    </location>
</feature>
<feature type="transmembrane region" description="Helical" evidence="5">
    <location>
        <begin position="199"/>
        <end position="217"/>
    </location>
</feature>
<comment type="caution">
    <text evidence="7">The sequence shown here is derived from an EMBL/GenBank/DDBJ whole genome shotgun (WGS) entry which is preliminary data.</text>
</comment>
<dbReference type="InterPro" id="IPR036259">
    <property type="entry name" value="MFS_trans_sf"/>
</dbReference>
<dbReference type="InterPro" id="IPR011701">
    <property type="entry name" value="MFS"/>
</dbReference>
<feature type="transmembrane region" description="Helical" evidence="5">
    <location>
        <begin position="268"/>
        <end position="294"/>
    </location>
</feature>
<evidence type="ECO:0000256" key="4">
    <source>
        <dbReference type="ARBA" id="ARBA00023136"/>
    </source>
</evidence>
<dbReference type="EMBL" id="JAPQKN010000004">
    <property type="protein sequence ID" value="KAJ5160963.1"/>
    <property type="molecule type" value="Genomic_DNA"/>
</dbReference>
<dbReference type="GO" id="GO:0000297">
    <property type="term" value="F:spermine transmembrane transporter activity"/>
    <property type="evidence" value="ECO:0007669"/>
    <property type="project" value="TreeGrafter"/>
</dbReference>
<feature type="transmembrane region" description="Helical" evidence="5">
    <location>
        <begin position="109"/>
        <end position="128"/>
    </location>
</feature>
<evidence type="ECO:0000313" key="8">
    <source>
        <dbReference type="Proteomes" id="UP001149163"/>
    </source>
</evidence>
<feature type="transmembrane region" description="Helical" evidence="5">
    <location>
        <begin position="140"/>
        <end position="161"/>
    </location>
</feature>